<dbReference type="Pfam" id="PF11331">
    <property type="entry name" value="Zn_ribbon_12"/>
    <property type="match status" value="1"/>
</dbReference>
<dbReference type="InterPro" id="IPR021480">
    <property type="entry name" value="Zinc_ribbon_12"/>
</dbReference>
<gene>
    <name evidence="3" type="ORF">RchiOBHm_Chr7g0195401</name>
</gene>
<dbReference type="InterPro" id="IPR040244">
    <property type="entry name" value="EDR4-like"/>
</dbReference>
<proteinExistence type="predicted"/>
<keyword evidence="4" id="KW-1185">Reference proteome</keyword>
<reference evidence="3 4" key="1">
    <citation type="journal article" date="2018" name="Nat. Genet.">
        <title>The Rosa genome provides new insights in the design of modern roses.</title>
        <authorList>
            <person name="Bendahmane M."/>
        </authorList>
    </citation>
    <scope>NUCLEOTIDE SEQUENCE [LARGE SCALE GENOMIC DNA]</scope>
    <source>
        <strain evidence="4">cv. Old Blush</strain>
    </source>
</reference>
<dbReference type="AlphaFoldDB" id="A0A2P6P6A8"/>
<feature type="region of interest" description="Disordered" evidence="1">
    <location>
        <begin position="680"/>
        <end position="700"/>
    </location>
</feature>
<accession>A0A2P6P6A8</accession>
<evidence type="ECO:0000313" key="3">
    <source>
        <dbReference type="EMBL" id="PRQ17475.1"/>
    </source>
</evidence>
<protein>
    <submittedName>
        <fullName evidence="3">Putative zinc-ribbon domain, plant protein</fullName>
    </submittedName>
</protein>
<evidence type="ECO:0000259" key="2">
    <source>
        <dbReference type="Pfam" id="PF11331"/>
    </source>
</evidence>
<feature type="compositionally biased region" description="Basic and acidic residues" evidence="1">
    <location>
        <begin position="1"/>
        <end position="19"/>
    </location>
</feature>
<dbReference type="PANTHER" id="PTHR31105">
    <property type="entry name" value="EXTRA-LARGE G-PROTEIN-LIKE"/>
    <property type="match status" value="1"/>
</dbReference>
<feature type="region of interest" description="Disordered" evidence="1">
    <location>
        <begin position="1"/>
        <end position="33"/>
    </location>
</feature>
<name>A0A2P6P6A8_ROSCH</name>
<dbReference type="OMA" id="QNDHAYS"/>
<organism evidence="3 4">
    <name type="scientific">Rosa chinensis</name>
    <name type="common">China rose</name>
    <dbReference type="NCBI Taxonomy" id="74649"/>
    <lineage>
        <taxon>Eukaryota</taxon>
        <taxon>Viridiplantae</taxon>
        <taxon>Streptophyta</taxon>
        <taxon>Embryophyta</taxon>
        <taxon>Tracheophyta</taxon>
        <taxon>Spermatophyta</taxon>
        <taxon>Magnoliopsida</taxon>
        <taxon>eudicotyledons</taxon>
        <taxon>Gunneridae</taxon>
        <taxon>Pentapetalae</taxon>
        <taxon>rosids</taxon>
        <taxon>fabids</taxon>
        <taxon>Rosales</taxon>
        <taxon>Rosaceae</taxon>
        <taxon>Rosoideae</taxon>
        <taxon>Rosoideae incertae sedis</taxon>
        <taxon>Rosa</taxon>
    </lineage>
</organism>
<evidence type="ECO:0000256" key="1">
    <source>
        <dbReference type="SAM" id="MobiDB-lite"/>
    </source>
</evidence>
<feature type="compositionally biased region" description="Polar residues" evidence="1">
    <location>
        <begin position="680"/>
        <end position="691"/>
    </location>
</feature>
<comment type="caution">
    <text evidence="3">The sequence shown here is derived from an EMBL/GenBank/DDBJ whole genome shotgun (WGS) entry which is preliminary data.</text>
</comment>
<feature type="compositionally biased region" description="Basic and acidic residues" evidence="1">
    <location>
        <begin position="607"/>
        <end position="638"/>
    </location>
</feature>
<feature type="region of interest" description="Disordered" evidence="1">
    <location>
        <begin position="549"/>
        <end position="649"/>
    </location>
</feature>
<dbReference type="EMBL" id="PDCK01000045">
    <property type="protein sequence ID" value="PRQ17475.1"/>
    <property type="molecule type" value="Genomic_DNA"/>
</dbReference>
<dbReference type="Proteomes" id="UP000238479">
    <property type="component" value="Chromosome 7"/>
</dbReference>
<dbReference type="OrthoDB" id="2020426at2759"/>
<sequence length="872" mass="98453">MDLRRGRGKERVFGERKVDSSSSSTSSLRRENKEVFDDNHINVREGVRGLRLEESGAPQKKEFVERYSRLSEFPIDNRIPGNDLDTNMNRSESVNSSVGDISAQLRYLAGSLRSRESMDQWGVERDRYEGFYGNIRVAAERGRMPISSYPNEGPSNYHLESSYGHGEHKYDVNGVENLGPDRVELLRKMDELKEQLRRSYDVADKPRDMVPPERSRTPPDPYGDRLTYSLSLQQQYVVDKQMPRSPYLNYSHGPVPFMDHHNMHTQNFYPQRNNLNVIPEYEDPSQPQMTRRPSHHPLQYPQPQPHDYFRGQHMGFNQNPLASYPHELVVHLPACTCSGCYNQNCVVPPQVPHTDFGNRSIPKGPVNLNSYHHVNPVTYTPHNYPRNASPTRWQGDVDSDIDGYGERYLGKMINRRAQISHPFRGGAPFITCFHCFELLKLPRKFKKRSKNQSELRCGSCLTIISVELNNKRLITSASAPKESKQSSSEVDKNSKEVLRGNVLSSPDCLNADDTNSCHDDLDNSGQNLQLIVAEDNSLAEDEWLNLDISEKREGHSSSPSISSKEEEDTPDSMIIQRDVSDSVEQLAKDACSPIAPGSPLWEQPDSPSKHEVSEQLDSPSKHEVSEQLDSPSKHDVSRDGNGNKSACIDQDKVLFSRSTSAQKSVKDMSVETEVDDSYNDYLNTNISQDSTEASKEDRPKIRKGTDNFLVGLIKKSFKDSSKSDQIVERTKVLINGQPIPDHLVRKAEKLAGPIQPGDYWYDFRAGFWGVMGHSCLGIIPPSIEEFSYPMPTNCGAGNTGVYVNGRELHERDLDLLASRGLPTTRERFYILEISGRVVDEDSGEELKSLGRLAPTIEKVGHGFGMKVPRMAV</sequence>
<feature type="region of interest" description="Disordered" evidence="1">
    <location>
        <begin position="477"/>
        <end position="496"/>
    </location>
</feature>
<dbReference type="GO" id="GO:1900150">
    <property type="term" value="P:regulation of defense response to fungus"/>
    <property type="evidence" value="ECO:0007669"/>
    <property type="project" value="InterPro"/>
</dbReference>
<dbReference type="Gramene" id="PRQ17475">
    <property type="protein sequence ID" value="PRQ17475"/>
    <property type="gene ID" value="RchiOBHm_Chr7g0195401"/>
</dbReference>
<evidence type="ECO:0000313" key="4">
    <source>
        <dbReference type="Proteomes" id="UP000238479"/>
    </source>
</evidence>
<feature type="region of interest" description="Disordered" evidence="1">
    <location>
        <begin position="199"/>
        <end position="223"/>
    </location>
</feature>
<feature type="compositionally biased region" description="Basic and acidic residues" evidence="1">
    <location>
        <begin position="481"/>
        <end position="496"/>
    </location>
</feature>
<feature type="compositionally biased region" description="Basic and acidic residues" evidence="1">
    <location>
        <begin position="199"/>
        <end position="217"/>
    </location>
</feature>
<feature type="domain" description="Probable zinc-ribbon" evidence="2">
    <location>
        <begin position="425"/>
        <end position="468"/>
    </location>
</feature>
<dbReference type="STRING" id="74649.A0A2P6P6A8"/>
<dbReference type="PANTHER" id="PTHR31105:SF42">
    <property type="entry name" value="OS02G0258300 PROTEIN"/>
    <property type="match status" value="1"/>
</dbReference>